<feature type="chain" id="PRO_5020186989" evidence="1">
    <location>
        <begin position="24"/>
        <end position="136"/>
    </location>
</feature>
<organism evidence="2 3">
    <name type="scientific">Dendrothele bispora (strain CBS 962.96)</name>
    <dbReference type="NCBI Taxonomy" id="1314807"/>
    <lineage>
        <taxon>Eukaryota</taxon>
        <taxon>Fungi</taxon>
        <taxon>Dikarya</taxon>
        <taxon>Basidiomycota</taxon>
        <taxon>Agaricomycotina</taxon>
        <taxon>Agaricomycetes</taxon>
        <taxon>Agaricomycetidae</taxon>
        <taxon>Agaricales</taxon>
        <taxon>Agaricales incertae sedis</taxon>
        <taxon>Dendrothele</taxon>
    </lineage>
</organism>
<gene>
    <name evidence="2" type="ORF">K435DRAFT_848654</name>
</gene>
<evidence type="ECO:0000313" key="3">
    <source>
        <dbReference type="Proteomes" id="UP000297245"/>
    </source>
</evidence>
<protein>
    <submittedName>
        <fullName evidence="2">Uncharacterized protein</fullName>
    </submittedName>
</protein>
<evidence type="ECO:0000313" key="2">
    <source>
        <dbReference type="EMBL" id="THV06981.1"/>
    </source>
</evidence>
<proteinExistence type="predicted"/>
<dbReference type="Proteomes" id="UP000297245">
    <property type="component" value="Unassembled WGS sequence"/>
</dbReference>
<name>A0A4S8MVE0_DENBC</name>
<feature type="signal peptide" evidence="1">
    <location>
        <begin position="1"/>
        <end position="23"/>
    </location>
</feature>
<accession>A0A4S8MVE0</accession>
<evidence type="ECO:0000256" key="1">
    <source>
        <dbReference type="SAM" id="SignalP"/>
    </source>
</evidence>
<keyword evidence="3" id="KW-1185">Reference proteome</keyword>
<reference evidence="2 3" key="1">
    <citation type="journal article" date="2019" name="Nat. Ecol. Evol.">
        <title>Megaphylogeny resolves global patterns of mushroom evolution.</title>
        <authorList>
            <person name="Varga T."/>
            <person name="Krizsan K."/>
            <person name="Foldi C."/>
            <person name="Dima B."/>
            <person name="Sanchez-Garcia M."/>
            <person name="Sanchez-Ramirez S."/>
            <person name="Szollosi G.J."/>
            <person name="Szarkandi J.G."/>
            <person name="Papp V."/>
            <person name="Albert L."/>
            <person name="Andreopoulos W."/>
            <person name="Angelini C."/>
            <person name="Antonin V."/>
            <person name="Barry K.W."/>
            <person name="Bougher N.L."/>
            <person name="Buchanan P."/>
            <person name="Buyck B."/>
            <person name="Bense V."/>
            <person name="Catcheside P."/>
            <person name="Chovatia M."/>
            <person name="Cooper J."/>
            <person name="Damon W."/>
            <person name="Desjardin D."/>
            <person name="Finy P."/>
            <person name="Geml J."/>
            <person name="Haridas S."/>
            <person name="Hughes K."/>
            <person name="Justo A."/>
            <person name="Karasinski D."/>
            <person name="Kautmanova I."/>
            <person name="Kiss B."/>
            <person name="Kocsube S."/>
            <person name="Kotiranta H."/>
            <person name="LaButti K.M."/>
            <person name="Lechner B.E."/>
            <person name="Liimatainen K."/>
            <person name="Lipzen A."/>
            <person name="Lukacs Z."/>
            <person name="Mihaltcheva S."/>
            <person name="Morgado L.N."/>
            <person name="Niskanen T."/>
            <person name="Noordeloos M.E."/>
            <person name="Ohm R.A."/>
            <person name="Ortiz-Santana B."/>
            <person name="Ovrebo C."/>
            <person name="Racz N."/>
            <person name="Riley R."/>
            <person name="Savchenko A."/>
            <person name="Shiryaev A."/>
            <person name="Soop K."/>
            <person name="Spirin V."/>
            <person name="Szebenyi C."/>
            <person name="Tomsovsky M."/>
            <person name="Tulloss R.E."/>
            <person name="Uehling J."/>
            <person name="Grigoriev I.V."/>
            <person name="Vagvolgyi C."/>
            <person name="Papp T."/>
            <person name="Martin F.M."/>
            <person name="Miettinen O."/>
            <person name="Hibbett D.S."/>
            <person name="Nagy L.G."/>
        </authorList>
    </citation>
    <scope>NUCLEOTIDE SEQUENCE [LARGE SCALE GENOMIC DNA]</scope>
    <source>
        <strain evidence="2 3">CBS 962.96</strain>
    </source>
</reference>
<dbReference type="AlphaFoldDB" id="A0A4S8MVE0"/>
<dbReference type="EMBL" id="ML179040">
    <property type="protein sequence ID" value="THV06981.1"/>
    <property type="molecule type" value="Genomic_DNA"/>
</dbReference>
<keyword evidence="1" id="KW-0732">Signal</keyword>
<sequence>MYFKALNSALALVALFVTTSVIAEPIAARQGQIDCKATEPRCPDGFFCCDLPTTPTPFVPRFTELDMNLKAFNTTLSIVILVAATSIAAKPMVARQEQIPCRARDPEPGCPDGFFCCDSTPNGGNGFCLTDGQACR</sequence>